<keyword evidence="4" id="KW-1185">Reference proteome</keyword>
<comment type="similarity">
    <text evidence="2">Belongs to the bacterial histone-like protein family.</text>
</comment>
<dbReference type="OrthoDB" id="2401446at2759"/>
<name>A0A9N9GTK6_9GLOM</name>
<dbReference type="GO" id="GO:0030527">
    <property type="term" value="F:structural constituent of chromatin"/>
    <property type="evidence" value="ECO:0007669"/>
    <property type="project" value="InterPro"/>
</dbReference>
<accession>A0A9N9GTK6</accession>
<evidence type="ECO:0000313" key="3">
    <source>
        <dbReference type="EMBL" id="CAG8625294.1"/>
    </source>
</evidence>
<organism evidence="3 4">
    <name type="scientific">Ambispora leptoticha</name>
    <dbReference type="NCBI Taxonomy" id="144679"/>
    <lineage>
        <taxon>Eukaryota</taxon>
        <taxon>Fungi</taxon>
        <taxon>Fungi incertae sedis</taxon>
        <taxon>Mucoromycota</taxon>
        <taxon>Glomeromycotina</taxon>
        <taxon>Glomeromycetes</taxon>
        <taxon>Archaeosporales</taxon>
        <taxon>Ambisporaceae</taxon>
        <taxon>Ambispora</taxon>
    </lineage>
</organism>
<evidence type="ECO:0000256" key="1">
    <source>
        <dbReference type="ARBA" id="ARBA00023125"/>
    </source>
</evidence>
<keyword evidence="1" id="KW-0238">DNA-binding</keyword>
<dbReference type="InterPro" id="IPR010992">
    <property type="entry name" value="IHF-like_DNA-bd_dom_sf"/>
</dbReference>
<dbReference type="GO" id="GO:0003677">
    <property type="term" value="F:DNA binding"/>
    <property type="evidence" value="ECO:0007669"/>
    <property type="project" value="UniProtKB-KW"/>
</dbReference>
<evidence type="ECO:0000313" key="4">
    <source>
        <dbReference type="Proteomes" id="UP000789508"/>
    </source>
</evidence>
<dbReference type="Pfam" id="PF00216">
    <property type="entry name" value="Bac_DNA_binding"/>
    <property type="match status" value="1"/>
</dbReference>
<comment type="caution">
    <text evidence="3">The sequence shown here is derived from an EMBL/GenBank/DDBJ whole genome shotgun (WGS) entry which is preliminary data.</text>
</comment>
<reference evidence="3" key="1">
    <citation type="submission" date="2021-06" db="EMBL/GenBank/DDBJ databases">
        <authorList>
            <person name="Kallberg Y."/>
            <person name="Tangrot J."/>
            <person name="Rosling A."/>
        </authorList>
    </citation>
    <scope>NUCLEOTIDE SEQUENCE</scope>
    <source>
        <strain evidence="3">FL130A</strain>
    </source>
</reference>
<protein>
    <submittedName>
        <fullName evidence="3">13807_t:CDS:1</fullName>
    </submittedName>
</protein>
<dbReference type="SMART" id="SM00411">
    <property type="entry name" value="BHL"/>
    <property type="match status" value="1"/>
</dbReference>
<dbReference type="PANTHER" id="PTHR33175:SF3">
    <property type="entry name" value="DNA-BINDING PROTEIN HU-BETA"/>
    <property type="match status" value="1"/>
</dbReference>
<dbReference type="InterPro" id="IPR000119">
    <property type="entry name" value="Hist_DNA-bd"/>
</dbReference>
<proteinExistence type="inferred from homology"/>
<dbReference type="Gene3D" id="4.10.520.10">
    <property type="entry name" value="IHF-like DNA-binding proteins"/>
    <property type="match status" value="1"/>
</dbReference>
<dbReference type="Gene3D" id="2.30.30.110">
    <property type="match status" value="1"/>
</dbReference>
<dbReference type="InterPro" id="IPR011067">
    <property type="entry name" value="Plasmid_toxin/cell-grow_inhib"/>
</dbReference>
<dbReference type="AlphaFoldDB" id="A0A9N9GTK6"/>
<dbReference type="SUPFAM" id="SSF47729">
    <property type="entry name" value="IHF-like DNA-binding proteins"/>
    <property type="match status" value="1"/>
</dbReference>
<sequence>MAKPAKSTNQSKLVSKKILTDRISANLSKKHSLSKNQIETVLTEFLEEIKKALIKGEEMRFPGYLSLKTTIQAARVAMNLQTKKKMTIPAKRVPKCKFSEDLKKEIRKRVVIIPFTTTPMPDIPFHIPIEFEGKPGKILPEQIRSVDKKRVGKIIGELPEEVMLKIEEMLHLLLNFKC</sequence>
<dbReference type="Proteomes" id="UP000789508">
    <property type="component" value="Unassembled WGS sequence"/>
</dbReference>
<dbReference type="SUPFAM" id="SSF50118">
    <property type="entry name" value="Cell growth inhibitor/plasmid maintenance toxic component"/>
    <property type="match status" value="1"/>
</dbReference>
<gene>
    <name evidence="3" type="ORF">ALEPTO_LOCUS9134</name>
</gene>
<dbReference type="CDD" id="cd00591">
    <property type="entry name" value="HU_IHF"/>
    <property type="match status" value="1"/>
</dbReference>
<dbReference type="PANTHER" id="PTHR33175">
    <property type="entry name" value="DNA-BINDING PROTEIN HU"/>
    <property type="match status" value="1"/>
</dbReference>
<dbReference type="EMBL" id="CAJVPS010006437">
    <property type="protein sequence ID" value="CAG8625294.1"/>
    <property type="molecule type" value="Genomic_DNA"/>
</dbReference>
<evidence type="ECO:0000256" key="2">
    <source>
        <dbReference type="RuleBase" id="RU003939"/>
    </source>
</evidence>